<dbReference type="STRING" id="62062.ENSHHUP00000009479"/>
<reference evidence="1" key="3">
    <citation type="submission" date="2025-09" db="UniProtKB">
        <authorList>
            <consortium name="Ensembl"/>
        </authorList>
    </citation>
    <scope>IDENTIFICATION</scope>
</reference>
<accession>A0A4W5KBT5</accession>
<dbReference type="Proteomes" id="UP000314982">
    <property type="component" value="Unassembled WGS sequence"/>
</dbReference>
<keyword evidence="2" id="KW-1185">Reference proteome</keyword>
<dbReference type="PANTHER" id="PTHR46448">
    <property type="entry name" value="PROTEIN KINASE DOMAIN-CONTAINING PROTEIN"/>
    <property type="match status" value="1"/>
</dbReference>
<name>A0A4W5KBT5_9TELE</name>
<reference evidence="2" key="1">
    <citation type="submission" date="2018-06" db="EMBL/GenBank/DDBJ databases">
        <title>Genome assembly of Danube salmon.</title>
        <authorList>
            <person name="Macqueen D.J."/>
            <person name="Gundappa M.K."/>
        </authorList>
    </citation>
    <scope>NUCLEOTIDE SEQUENCE [LARGE SCALE GENOMIC DNA]</scope>
</reference>
<dbReference type="InterPro" id="IPR042983">
    <property type="entry name" value="PKDCC"/>
</dbReference>
<evidence type="ECO:0000313" key="2">
    <source>
        <dbReference type="Proteomes" id="UP000314982"/>
    </source>
</evidence>
<sequence length="131" mass="14559">MNSTGEMKGDVDDTLEAFEDVLHLYMSGMHLDNMPPSLIRDYAVMRGISTSGNMESRCWPSYNHQGCVLSVHSAKEAAFISNSHPQCTSFSQRTWTGLLLASFRSGFRYLDPDVNSEVYLKKTKASPGTTV</sequence>
<organism evidence="1 2">
    <name type="scientific">Hucho hucho</name>
    <name type="common">huchen</name>
    <dbReference type="NCBI Taxonomy" id="62062"/>
    <lineage>
        <taxon>Eukaryota</taxon>
        <taxon>Metazoa</taxon>
        <taxon>Chordata</taxon>
        <taxon>Craniata</taxon>
        <taxon>Vertebrata</taxon>
        <taxon>Euteleostomi</taxon>
        <taxon>Actinopterygii</taxon>
        <taxon>Neopterygii</taxon>
        <taxon>Teleostei</taxon>
        <taxon>Protacanthopterygii</taxon>
        <taxon>Salmoniformes</taxon>
        <taxon>Salmonidae</taxon>
        <taxon>Salmoninae</taxon>
        <taxon>Hucho</taxon>
    </lineage>
</organism>
<dbReference type="Ensembl" id="ENSHHUT00000009778.1">
    <property type="protein sequence ID" value="ENSHHUP00000009479.1"/>
    <property type="gene ID" value="ENSHHUG00000005787.1"/>
</dbReference>
<dbReference type="GO" id="GO:0004715">
    <property type="term" value="F:non-membrane spanning protein tyrosine kinase activity"/>
    <property type="evidence" value="ECO:0007669"/>
    <property type="project" value="InterPro"/>
</dbReference>
<dbReference type="GO" id="GO:0001501">
    <property type="term" value="P:skeletal system development"/>
    <property type="evidence" value="ECO:0007669"/>
    <property type="project" value="TreeGrafter"/>
</dbReference>
<dbReference type="GO" id="GO:0005576">
    <property type="term" value="C:extracellular region"/>
    <property type="evidence" value="ECO:0007669"/>
    <property type="project" value="TreeGrafter"/>
</dbReference>
<dbReference type="PANTHER" id="PTHR46448:SF2">
    <property type="entry name" value="PROTEIN KINASE DOMAIN-CONTAINING PROTEIN"/>
    <property type="match status" value="1"/>
</dbReference>
<proteinExistence type="predicted"/>
<dbReference type="AlphaFoldDB" id="A0A4W5KBT5"/>
<evidence type="ECO:0000313" key="1">
    <source>
        <dbReference type="Ensembl" id="ENSHHUP00000009479.1"/>
    </source>
</evidence>
<protein>
    <submittedName>
        <fullName evidence="1">Uncharacterized protein</fullName>
    </submittedName>
</protein>
<reference evidence="1" key="2">
    <citation type="submission" date="2025-08" db="UniProtKB">
        <authorList>
            <consortium name="Ensembl"/>
        </authorList>
    </citation>
    <scope>IDENTIFICATION</scope>
</reference>